<evidence type="ECO:0000256" key="3">
    <source>
        <dbReference type="SAM" id="SignalP"/>
    </source>
</evidence>
<accession>A0A7J5TKI8</accession>
<feature type="transmembrane region" description="Helical" evidence="2">
    <location>
        <begin position="390"/>
        <end position="412"/>
    </location>
</feature>
<evidence type="ECO:0000313" key="5">
    <source>
        <dbReference type="Proteomes" id="UP000429211"/>
    </source>
</evidence>
<dbReference type="RefSeq" id="WP_034522508.1">
    <property type="nucleotide sequence ID" value="NZ_CACRSP010000015.1"/>
</dbReference>
<gene>
    <name evidence="4" type="ORF">GBB04_01900</name>
</gene>
<feature type="chain" id="PRO_5029813741" evidence="3">
    <location>
        <begin position="34"/>
        <end position="422"/>
    </location>
</feature>
<dbReference type="EMBL" id="WDPD01000001">
    <property type="protein sequence ID" value="KAB7462548.1"/>
    <property type="molecule type" value="Genomic_DNA"/>
</dbReference>
<evidence type="ECO:0000256" key="2">
    <source>
        <dbReference type="SAM" id="Phobius"/>
    </source>
</evidence>
<proteinExistence type="predicted"/>
<keyword evidence="2" id="KW-0472">Membrane</keyword>
<dbReference type="AlphaFoldDB" id="A0A7J5TKI8"/>
<protein>
    <submittedName>
        <fullName evidence="4">Uncharacterized protein</fullName>
    </submittedName>
</protein>
<sequence>MQQLIANSRMFFIFMMLCCTLALFPGHTVTAWADAPPSAVAQVGDNTYASLQAAIQHVGNGDSTITLLTDVTESIDFTLPDDADTAILDLDGHTLAASGGPAISIPADTTLTITGSGTVAGGTESAILCWGTLIVENGTFTSSHTLMQFGEDSEGMAEAYLEHGTFSAPTIVERVGAADYLGYVQIGGGMFHGTFPAGLDTLEILHGSFSDVSNLTSYLQLAAGLAQAENGMYETTTLRIISDIPQLELTASADMPEFTVSSLLEQTGTRLNALADYRLDVDEVQLAALNKQIGLAAQAVQGGTAFAGANQDVDITAARITSEKMQSRTATEDHIAAKVNVIIKPVEVPAQPEEPKEPTTPPAEPSETPRETPAAPSQQSISRSMPKTGIVTLPMIFAAALLLSATAIVAVIRAPISRRKLR</sequence>
<keyword evidence="3" id="KW-0732">Signal</keyword>
<keyword evidence="2" id="KW-0812">Transmembrane</keyword>
<evidence type="ECO:0000256" key="1">
    <source>
        <dbReference type="SAM" id="MobiDB-lite"/>
    </source>
</evidence>
<dbReference type="Proteomes" id="UP000429211">
    <property type="component" value="Unassembled WGS sequence"/>
</dbReference>
<comment type="caution">
    <text evidence="4">The sequence shown here is derived from an EMBL/GenBank/DDBJ whole genome shotgun (WGS) entry which is preliminary data.</text>
</comment>
<feature type="signal peptide" evidence="3">
    <location>
        <begin position="1"/>
        <end position="33"/>
    </location>
</feature>
<feature type="region of interest" description="Disordered" evidence="1">
    <location>
        <begin position="346"/>
        <end position="383"/>
    </location>
</feature>
<keyword evidence="2" id="KW-1133">Transmembrane helix</keyword>
<reference evidence="4 5" key="1">
    <citation type="journal article" date="2019" name="Nat. Med.">
        <title>A library of human gut bacterial isolates paired with longitudinal multiomics data enables mechanistic microbiome research.</title>
        <authorList>
            <person name="Poyet M."/>
            <person name="Groussin M."/>
            <person name="Gibbons S.M."/>
            <person name="Avila-Pacheco J."/>
            <person name="Jiang X."/>
            <person name="Kearney S.M."/>
            <person name="Perrotta A.R."/>
            <person name="Berdy B."/>
            <person name="Zhao S."/>
            <person name="Lieberman T.D."/>
            <person name="Swanson P.K."/>
            <person name="Smith M."/>
            <person name="Roesemann S."/>
            <person name="Alexander J.E."/>
            <person name="Rich S.A."/>
            <person name="Livny J."/>
            <person name="Vlamakis H."/>
            <person name="Clish C."/>
            <person name="Bullock K."/>
            <person name="Deik A."/>
            <person name="Scott J."/>
            <person name="Pierce K.A."/>
            <person name="Xavier R.J."/>
            <person name="Alm E.J."/>
        </authorList>
    </citation>
    <scope>NUCLEOTIDE SEQUENCE [LARGE SCALE GENOMIC DNA]</scope>
    <source>
        <strain evidence="4 5">BIOML-A2</strain>
    </source>
</reference>
<evidence type="ECO:0000313" key="4">
    <source>
        <dbReference type="EMBL" id="KAB7462548.1"/>
    </source>
</evidence>
<organism evidence="4 5">
    <name type="scientific">Bifidobacterium dentium</name>
    <dbReference type="NCBI Taxonomy" id="1689"/>
    <lineage>
        <taxon>Bacteria</taxon>
        <taxon>Bacillati</taxon>
        <taxon>Actinomycetota</taxon>
        <taxon>Actinomycetes</taxon>
        <taxon>Bifidobacteriales</taxon>
        <taxon>Bifidobacteriaceae</taxon>
        <taxon>Bifidobacterium</taxon>
    </lineage>
</organism>
<name>A0A7J5TKI8_9BIFI</name>